<dbReference type="AlphaFoldDB" id="A0AAP0Q6Y0"/>
<keyword evidence="2" id="KW-1185">Reference proteome</keyword>
<accession>A0AAP0Q6Y0</accession>
<gene>
    <name evidence="1" type="ORF">Syun_002157</name>
</gene>
<protein>
    <submittedName>
        <fullName evidence="1">Uncharacterized protein</fullName>
    </submittedName>
</protein>
<dbReference type="Proteomes" id="UP001420932">
    <property type="component" value="Unassembled WGS sequence"/>
</dbReference>
<organism evidence="1 2">
    <name type="scientific">Stephania yunnanensis</name>
    <dbReference type="NCBI Taxonomy" id="152371"/>
    <lineage>
        <taxon>Eukaryota</taxon>
        <taxon>Viridiplantae</taxon>
        <taxon>Streptophyta</taxon>
        <taxon>Embryophyta</taxon>
        <taxon>Tracheophyta</taxon>
        <taxon>Spermatophyta</taxon>
        <taxon>Magnoliopsida</taxon>
        <taxon>Ranunculales</taxon>
        <taxon>Menispermaceae</taxon>
        <taxon>Menispermoideae</taxon>
        <taxon>Cissampelideae</taxon>
        <taxon>Stephania</taxon>
    </lineage>
</organism>
<name>A0AAP0Q6Y0_9MAGN</name>
<dbReference type="EMBL" id="JBBNAF010000001">
    <property type="protein sequence ID" value="KAK9170017.1"/>
    <property type="molecule type" value="Genomic_DNA"/>
</dbReference>
<comment type="caution">
    <text evidence="1">The sequence shown here is derived from an EMBL/GenBank/DDBJ whole genome shotgun (WGS) entry which is preliminary data.</text>
</comment>
<reference evidence="1 2" key="1">
    <citation type="submission" date="2024-01" db="EMBL/GenBank/DDBJ databases">
        <title>Genome assemblies of Stephania.</title>
        <authorList>
            <person name="Yang L."/>
        </authorList>
    </citation>
    <scope>NUCLEOTIDE SEQUENCE [LARGE SCALE GENOMIC DNA]</scope>
    <source>
        <strain evidence="1">YNDBR</strain>
        <tissue evidence="1">Leaf</tissue>
    </source>
</reference>
<evidence type="ECO:0000313" key="1">
    <source>
        <dbReference type="EMBL" id="KAK9170017.1"/>
    </source>
</evidence>
<sequence length="176" mass="18941">MVSSCRLCSSICRSSRLSVSLSVVSPSLSRSRLSLLSPVTALSVFSLCSLRSSSNPRVPSRLRQRICPCDAGALASAISPSLMLRDLLQVTRLLDQRYCCAVSHRSLRLGLEKKGTRAAVAFGNEVRTANIGRRILRHYSGVSPVAGSYGLPPTPARRALFILKKSLSLMSNGVPV</sequence>
<evidence type="ECO:0000313" key="2">
    <source>
        <dbReference type="Proteomes" id="UP001420932"/>
    </source>
</evidence>
<proteinExistence type="predicted"/>